<dbReference type="Gene3D" id="3.40.50.510">
    <property type="entry name" value="Phosphotransferase system, mannose-type IIA component"/>
    <property type="match status" value="1"/>
</dbReference>
<dbReference type="EMBL" id="JANGCH010000005">
    <property type="protein sequence ID" value="MCQ5121639.1"/>
    <property type="molecule type" value="Genomic_DNA"/>
</dbReference>
<protein>
    <submittedName>
        <fullName evidence="3">PTS fructose transporter subunit IIA</fullName>
    </submittedName>
</protein>
<dbReference type="InterPro" id="IPR051471">
    <property type="entry name" value="Bacterial_PTS_sugar_comp"/>
</dbReference>
<keyword evidence="1" id="KW-0808">Transferase</keyword>
<dbReference type="InterPro" id="IPR004701">
    <property type="entry name" value="PTS_EIIA_man-typ"/>
</dbReference>
<reference evidence="3 4" key="1">
    <citation type="submission" date="2022-06" db="EMBL/GenBank/DDBJ databases">
        <title>Isolation of gut microbiota from human fecal samples.</title>
        <authorList>
            <person name="Pamer E.G."/>
            <person name="Barat B."/>
            <person name="Waligurski E."/>
            <person name="Medina S."/>
            <person name="Paddock L."/>
            <person name="Mostad J."/>
        </authorList>
    </citation>
    <scope>NUCLEOTIDE SEQUENCE [LARGE SCALE GENOMIC DNA]</scope>
    <source>
        <strain evidence="3 4">DFI.6.1</strain>
    </source>
</reference>
<dbReference type="PROSITE" id="PS51096">
    <property type="entry name" value="PTS_EIIA_TYPE_4"/>
    <property type="match status" value="1"/>
</dbReference>
<dbReference type="PANTHER" id="PTHR33799:SF1">
    <property type="entry name" value="PTS SYSTEM MANNOSE-SPECIFIC EIIAB COMPONENT-RELATED"/>
    <property type="match status" value="1"/>
</dbReference>
<proteinExistence type="predicted"/>
<organism evidence="3 4">
    <name type="scientific">Massilicoli timonensis</name>
    <dbReference type="NCBI Taxonomy" id="2015901"/>
    <lineage>
        <taxon>Bacteria</taxon>
        <taxon>Bacillati</taxon>
        <taxon>Bacillota</taxon>
        <taxon>Erysipelotrichia</taxon>
        <taxon>Erysipelotrichales</taxon>
        <taxon>Erysipelotrichaceae</taxon>
        <taxon>Massilicoli</taxon>
    </lineage>
</organism>
<evidence type="ECO:0000259" key="2">
    <source>
        <dbReference type="PROSITE" id="PS51096"/>
    </source>
</evidence>
<dbReference type="InterPro" id="IPR036662">
    <property type="entry name" value="PTS_EIIA_man-typ_sf"/>
</dbReference>
<sequence length="137" mass="15083">MIGVILCTHSDLADGLQHAVEMIAGKQEHFDSICFYNGDSLEGLEKRLKAVAAVYEAKKMPYCFIVDLYAATPFNTALKIALESGAPVISGANLPLLLDLLLSREAYEQQDLQEFLCSSMERVQESMQVIDPNQLSA</sequence>
<feature type="domain" description="PTS EIIA type-4" evidence="2">
    <location>
        <begin position="1"/>
        <end position="127"/>
    </location>
</feature>
<dbReference type="SUPFAM" id="SSF53062">
    <property type="entry name" value="PTS system fructose IIA component-like"/>
    <property type="match status" value="1"/>
</dbReference>
<dbReference type="Pfam" id="PF03610">
    <property type="entry name" value="EIIA-man"/>
    <property type="match status" value="1"/>
</dbReference>
<comment type="caution">
    <text evidence="3">The sequence shown here is derived from an EMBL/GenBank/DDBJ whole genome shotgun (WGS) entry which is preliminary data.</text>
</comment>
<accession>A0ABT1SK82</accession>
<dbReference type="PANTHER" id="PTHR33799">
    <property type="entry name" value="PTS PERMEASE-RELATED-RELATED"/>
    <property type="match status" value="1"/>
</dbReference>
<evidence type="ECO:0000313" key="4">
    <source>
        <dbReference type="Proteomes" id="UP001524435"/>
    </source>
</evidence>
<keyword evidence="4" id="KW-1185">Reference proteome</keyword>
<dbReference type="Proteomes" id="UP001524435">
    <property type="component" value="Unassembled WGS sequence"/>
</dbReference>
<evidence type="ECO:0000313" key="3">
    <source>
        <dbReference type="EMBL" id="MCQ5121639.1"/>
    </source>
</evidence>
<dbReference type="RefSeq" id="WP_178200787.1">
    <property type="nucleotide sequence ID" value="NZ_CALVCM010000002.1"/>
</dbReference>
<evidence type="ECO:0000256" key="1">
    <source>
        <dbReference type="ARBA" id="ARBA00022679"/>
    </source>
</evidence>
<name>A0ABT1SK82_9FIRM</name>
<gene>
    <name evidence="3" type="ORF">NE663_05110</name>
</gene>